<evidence type="ECO:0000313" key="3">
    <source>
        <dbReference type="Proteomes" id="UP000494106"/>
    </source>
</evidence>
<dbReference type="AlphaFoldDB" id="A0A8S1BHH3"/>
<dbReference type="EMBL" id="CADEBD010000279">
    <property type="protein sequence ID" value="CAB3227685.1"/>
    <property type="molecule type" value="Genomic_DNA"/>
</dbReference>
<proteinExistence type="predicted"/>
<evidence type="ECO:0000313" key="1">
    <source>
        <dbReference type="EMBL" id="CAB3227685.1"/>
    </source>
</evidence>
<gene>
    <name evidence="2" type="ORF">APLA_LOCUS16470</name>
    <name evidence="1" type="ORF">APLA_LOCUS3180</name>
</gene>
<dbReference type="Proteomes" id="UP000494106">
    <property type="component" value="Unassembled WGS sequence"/>
</dbReference>
<reference evidence="3 4" key="1">
    <citation type="submission" date="2020-04" db="EMBL/GenBank/DDBJ databases">
        <authorList>
            <person name="Wallbank WR R."/>
            <person name="Pardo Diaz C."/>
            <person name="Kozak K."/>
            <person name="Martin S."/>
            <person name="Jiggins C."/>
            <person name="Moest M."/>
            <person name="Warren A I."/>
            <person name="Byers J.R.P. K."/>
            <person name="Montejo-Kovacevich G."/>
            <person name="Yen C E."/>
        </authorList>
    </citation>
    <scope>NUCLEOTIDE SEQUENCE [LARGE SCALE GENOMIC DNA]</scope>
</reference>
<dbReference type="Proteomes" id="UP000494256">
    <property type="component" value="Unassembled WGS sequence"/>
</dbReference>
<keyword evidence="3" id="KW-1185">Reference proteome</keyword>
<name>A0A8S1BHH3_ARCPL</name>
<protein>
    <submittedName>
        <fullName evidence="2">Uncharacterized protein</fullName>
    </submittedName>
</protein>
<organism evidence="2 3">
    <name type="scientific">Arctia plantaginis</name>
    <name type="common">Wood tiger moth</name>
    <name type="synonym">Phalaena plantaginis</name>
    <dbReference type="NCBI Taxonomy" id="874455"/>
    <lineage>
        <taxon>Eukaryota</taxon>
        <taxon>Metazoa</taxon>
        <taxon>Ecdysozoa</taxon>
        <taxon>Arthropoda</taxon>
        <taxon>Hexapoda</taxon>
        <taxon>Insecta</taxon>
        <taxon>Pterygota</taxon>
        <taxon>Neoptera</taxon>
        <taxon>Endopterygota</taxon>
        <taxon>Lepidoptera</taxon>
        <taxon>Glossata</taxon>
        <taxon>Ditrysia</taxon>
        <taxon>Noctuoidea</taxon>
        <taxon>Erebidae</taxon>
        <taxon>Arctiinae</taxon>
        <taxon>Arctia</taxon>
    </lineage>
</organism>
<sequence>MPADKLKIRNSESIPRATTGNTLKRYYCSVENRRRSKCRKCCKRCLRGFFCIPMWVWCCNWCASCCTKCEICCNNKCVD</sequence>
<dbReference type="EMBL" id="CADEBC010000598">
    <property type="protein sequence ID" value="CAB3258398.1"/>
    <property type="molecule type" value="Genomic_DNA"/>
</dbReference>
<comment type="caution">
    <text evidence="2">The sequence shown here is derived from an EMBL/GenBank/DDBJ whole genome shotgun (WGS) entry which is preliminary data.</text>
</comment>
<evidence type="ECO:0000313" key="4">
    <source>
        <dbReference type="Proteomes" id="UP000494256"/>
    </source>
</evidence>
<evidence type="ECO:0000313" key="2">
    <source>
        <dbReference type="EMBL" id="CAB3258398.1"/>
    </source>
</evidence>
<accession>A0A8S1BHH3</accession>